<name>A0AAN9NPM4_PHACN</name>
<organism evidence="1 2">
    <name type="scientific">Phaseolus coccineus</name>
    <name type="common">Scarlet runner bean</name>
    <name type="synonym">Phaseolus multiflorus</name>
    <dbReference type="NCBI Taxonomy" id="3886"/>
    <lineage>
        <taxon>Eukaryota</taxon>
        <taxon>Viridiplantae</taxon>
        <taxon>Streptophyta</taxon>
        <taxon>Embryophyta</taxon>
        <taxon>Tracheophyta</taxon>
        <taxon>Spermatophyta</taxon>
        <taxon>Magnoliopsida</taxon>
        <taxon>eudicotyledons</taxon>
        <taxon>Gunneridae</taxon>
        <taxon>Pentapetalae</taxon>
        <taxon>rosids</taxon>
        <taxon>fabids</taxon>
        <taxon>Fabales</taxon>
        <taxon>Fabaceae</taxon>
        <taxon>Papilionoideae</taxon>
        <taxon>50 kb inversion clade</taxon>
        <taxon>NPAAA clade</taxon>
        <taxon>indigoferoid/millettioid clade</taxon>
        <taxon>Phaseoleae</taxon>
        <taxon>Phaseolus</taxon>
    </lineage>
</organism>
<dbReference type="AlphaFoldDB" id="A0AAN9NPM4"/>
<reference evidence="1 2" key="1">
    <citation type="submission" date="2024-01" db="EMBL/GenBank/DDBJ databases">
        <title>The genomes of 5 underutilized Papilionoideae crops provide insights into root nodulation and disease resistanc.</title>
        <authorList>
            <person name="Jiang F."/>
        </authorList>
    </citation>
    <scope>NUCLEOTIDE SEQUENCE [LARGE SCALE GENOMIC DNA]</scope>
    <source>
        <strain evidence="1">JINMINGXINNONG_FW02</strain>
        <tissue evidence="1">Leaves</tissue>
    </source>
</reference>
<keyword evidence="2" id="KW-1185">Reference proteome</keyword>
<protein>
    <submittedName>
        <fullName evidence="1">Uncharacterized protein</fullName>
    </submittedName>
</protein>
<dbReference type="Gene3D" id="3.40.395.10">
    <property type="entry name" value="Adenoviral Proteinase, Chain A"/>
    <property type="match status" value="1"/>
</dbReference>
<evidence type="ECO:0000313" key="1">
    <source>
        <dbReference type="EMBL" id="KAK7373508.1"/>
    </source>
</evidence>
<dbReference type="EMBL" id="JAYMYR010000003">
    <property type="protein sequence ID" value="KAK7373508.1"/>
    <property type="molecule type" value="Genomic_DNA"/>
</dbReference>
<dbReference type="InterPro" id="IPR038765">
    <property type="entry name" value="Papain-like_cys_pep_sf"/>
</dbReference>
<comment type="caution">
    <text evidence="1">The sequence shown here is derived from an EMBL/GenBank/DDBJ whole genome shotgun (WGS) entry which is preliminary data.</text>
</comment>
<dbReference type="SUPFAM" id="SSF54001">
    <property type="entry name" value="Cysteine proteinases"/>
    <property type="match status" value="1"/>
</dbReference>
<gene>
    <name evidence="1" type="ORF">VNO80_06920</name>
</gene>
<dbReference type="Proteomes" id="UP001374584">
    <property type="component" value="Unassembled WGS sequence"/>
</dbReference>
<sequence>MPEVDNYLGDIGLPVVSFLNQKCCYDLQEREVLQEPFVALSSEEEDEVERAFSANRWTILVTHENSNIEITGEKFRCLRSTGWLNDEVNLFALLFVYPFVELLN</sequence>
<evidence type="ECO:0000313" key="2">
    <source>
        <dbReference type="Proteomes" id="UP001374584"/>
    </source>
</evidence>
<proteinExistence type="predicted"/>
<accession>A0AAN9NPM4</accession>